<accession>A0ABD2ZD11</accession>
<gene>
    <name evidence="2" type="ORF">ACH5RR_023870</name>
</gene>
<keyword evidence="3" id="KW-1185">Reference proteome</keyword>
<dbReference type="Proteomes" id="UP001630127">
    <property type="component" value="Unassembled WGS sequence"/>
</dbReference>
<dbReference type="AlphaFoldDB" id="A0ABD2ZD11"/>
<feature type="compositionally biased region" description="Low complexity" evidence="1">
    <location>
        <begin position="37"/>
        <end position="46"/>
    </location>
</feature>
<evidence type="ECO:0000313" key="2">
    <source>
        <dbReference type="EMBL" id="KAL3516968.1"/>
    </source>
</evidence>
<sequence length="190" mass="21102">MATFAGEASSSFGNKGKLISSSFEYERTTNEGGQNLSPSPVASSSPSSPPPRNQPSTTRIETGAVSEGTTQARAVVQKRKAPALVAPRQKRVTFLPLQLHQDQCSSHYGWIDPQPMFYDILRYARHIYWGPSKNISIFMEELQQTGLMCGRQSRANSKLPVWVFGVKGNILDGQTKFGFSFSSLFFWVFL</sequence>
<dbReference type="EMBL" id="JBJUIK010000010">
    <property type="protein sequence ID" value="KAL3516968.1"/>
    <property type="molecule type" value="Genomic_DNA"/>
</dbReference>
<evidence type="ECO:0000256" key="1">
    <source>
        <dbReference type="SAM" id="MobiDB-lite"/>
    </source>
</evidence>
<organism evidence="2 3">
    <name type="scientific">Cinchona calisaya</name>
    <dbReference type="NCBI Taxonomy" id="153742"/>
    <lineage>
        <taxon>Eukaryota</taxon>
        <taxon>Viridiplantae</taxon>
        <taxon>Streptophyta</taxon>
        <taxon>Embryophyta</taxon>
        <taxon>Tracheophyta</taxon>
        <taxon>Spermatophyta</taxon>
        <taxon>Magnoliopsida</taxon>
        <taxon>eudicotyledons</taxon>
        <taxon>Gunneridae</taxon>
        <taxon>Pentapetalae</taxon>
        <taxon>asterids</taxon>
        <taxon>lamiids</taxon>
        <taxon>Gentianales</taxon>
        <taxon>Rubiaceae</taxon>
        <taxon>Cinchonoideae</taxon>
        <taxon>Cinchoneae</taxon>
        <taxon>Cinchona</taxon>
    </lineage>
</organism>
<comment type="caution">
    <text evidence="2">The sequence shown here is derived from an EMBL/GenBank/DDBJ whole genome shotgun (WGS) entry which is preliminary data.</text>
</comment>
<feature type="region of interest" description="Disordered" evidence="1">
    <location>
        <begin position="23"/>
        <end position="69"/>
    </location>
</feature>
<protein>
    <submittedName>
        <fullName evidence="2">Uncharacterized protein</fullName>
    </submittedName>
</protein>
<evidence type="ECO:0000313" key="3">
    <source>
        <dbReference type="Proteomes" id="UP001630127"/>
    </source>
</evidence>
<proteinExistence type="predicted"/>
<name>A0ABD2ZD11_9GENT</name>
<reference evidence="2 3" key="1">
    <citation type="submission" date="2024-11" db="EMBL/GenBank/DDBJ databases">
        <title>A near-complete genome assembly of Cinchona calisaya.</title>
        <authorList>
            <person name="Lian D.C."/>
            <person name="Zhao X.W."/>
            <person name="Wei L."/>
        </authorList>
    </citation>
    <scope>NUCLEOTIDE SEQUENCE [LARGE SCALE GENOMIC DNA]</scope>
    <source>
        <tissue evidence="2">Nenye</tissue>
    </source>
</reference>